<evidence type="ECO:0000313" key="3">
    <source>
        <dbReference type="Ensembl" id="ENSHCOP00000018605.1"/>
    </source>
</evidence>
<dbReference type="PANTHER" id="PTHR46037">
    <property type="entry name" value="PROTEIN ENHANCER OF SEVENLESS 2B"/>
    <property type="match status" value="1"/>
</dbReference>
<proteinExistence type="predicted"/>
<name>A0A3Q3DRE0_HIPCM</name>
<evidence type="ECO:0000256" key="1">
    <source>
        <dbReference type="PROSITE-ProRule" id="PRU00191"/>
    </source>
</evidence>
<accession>A0A3Q3DRE0</accession>
<dbReference type="InterPro" id="IPR000980">
    <property type="entry name" value="SH2"/>
</dbReference>
<feature type="domain" description="SH2" evidence="2">
    <location>
        <begin position="90"/>
        <end position="188"/>
    </location>
</feature>
<evidence type="ECO:0000259" key="2">
    <source>
        <dbReference type="PROSITE" id="PS50001"/>
    </source>
</evidence>
<dbReference type="InterPro" id="IPR043539">
    <property type="entry name" value="Grb2-like"/>
</dbReference>
<keyword evidence="4" id="KW-1185">Reference proteome</keyword>
<dbReference type="PRINTS" id="PR00401">
    <property type="entry name" value="SH2DOMAIN"/>
</dbReference>
<dbReference type="PROSITE" id="PS50001">
    <property type="entry name" value="SH2"/>
    <property type="match status" value="1"/>
</dbReference>
<dbReference type="Gene3D" id="2.30.30.40">
    <property type="entry name" value="SH3 Domains"/>
    <property type="match status" value="1"/>
</dbReference>
<sequence>VGKRLPSGRRFPSTRLSPPTYAEMCPVSEDTLIVSLRDFPSFGSTELVVSIGERLSIISDDGDILMVRSTSTSRELYIPTDYTAKVTQRWLFTGIGRRKAEELLMQPQNRIGGFLIRTSERKAGCFSLSVRWRVNVLYSDCVKHYLISQLQNGRVYITPTRSFCSLKHLVDHYSESADGLCCRLKEPCFIRGLSVPREDRLAGPAANRKPTNNRKDVSRYVNVKVWLLPLVSNSV</sequence>
<organism evidence="3 4">
    <name type="scientific">Hippocampus comes</name>
    <name type="common">Tiger tail seahorse</name>
    <dbReference type="NCBI Taxonomy" id="109280"/>
    <lineage>
        <taxon>Eukaryota</taxon>
        <taxon>Metazoa</taxon>
        <taxon>Chordata</taxon>
        <taxon>Craniata</taxon>
        <taxon>Vertebrata</taxon>
        <taxon>Euteleostomi</taxon>
        <taxon>Actinopterygii</taxon>
        <taxon>Neopterygii</taxon>
        <taxon>Teleostei</taxon>
        <taxon>Neoteleostei</taxon>
        <taxon>Acanthomorphata</taxon>
        <taxon>Syngnathiaria</taxon>
        <taxon>Syngnathiformes</taxon>
        <taxon>Syngnathoidei</taxon>
        <taxon>Syngnathidae</taxon>
        <taxon>Hippocampus</taxon>
    </lineage>
</organism>
<protein>
    <submittedName>
        <fullName evidence="3">Src like adaptor 2a</fullName>
    </submittedName>
</protein>
<dbReference type="InterPro" id="IPR036860">
    <property type="entry name" value="SH2_dom_sf"/>
</dbReference>
<dbReference type="SMART" id="SM00252">
    <property type="entry name" value="SH2"/>
    <property type="match status" value="1"/>
</dbReference>
<dbReference type="Ensembl" id="ENSHCOT00000010841.1">
    <property type="protein sequence ID" value="ENSHCOP00000018605.1"/>
    <property type="gene ID" value="ENSHCOG00000003293.1"/>
</dbReference>
<dbReference type="Proteomes" id="UP000264820">
    <property type="component" value="Unplaced"/>
</dbReference>
<dbReference type="AlphaFoldDB" id="A0A3Q3DRE0"/>
<dbReference type="Pfam" id="PF00017">
    <property type="entry name" value="SH2"/>
    <property type="match status" value="1"/>
</dbReference>
<dbReference type="SUPFAM" id="SSF55550">
    <property type="entry name" value="SH2 domain"/>
    <property type="match status" value="1"/>
</dbReference>
<keyword evidence="1" id="KW-0727">SH2 domain</keyword>
<reference evidence="3" key="2">
    <citation type="submission" date="2025-09" db="UniProtKB">
        <authorList>
            <consortium name="Ensembl"/>
        </authorList>
    </citation>
    <scope>IDENTIFICATION</scope>
</reference>
<dbReference type="GeneTree" id="ENSGT00940000160331"/>
<evidence type="ECO:0000313" key="4">
    <source>
        <dbReference type="Proteomes" id="UP000264820"/>
    </source>
</evidence>
<reference evidence="3" key="1">
    <citation type="submission" date="2025-08" db="UniProtKB">
        <authorList>
            <consortium name="Ensembl"/>
        </authorList>
    </citation>
    <scope>IDENTIFICATION</scope>
</reference>
<dbReference type="Gene3D" id="3.30.505.10">
    <property type="entry name" value="SH2 domain"/>
    <property type="match status" value="1"/>
</dbReference>